<keyword evidence="2" id="KW-0539">Nucleus</keyword>
<evidence type="ECO:0000256" key="3">
    <source>
        <dbReference type="ARBA" id="ARBA00024186"/>
    </source>
</evidence>
<feature type="coiled-coil region" evidence="5">
    <location>
        <begin position="220"/>
        <end position="261"/>
    </location>
</feature>
<feature type="compositionally biased region" description="Polar residues" evidence="6">
    <location>
        <begin position="1089"/>
        <end position="1101"/>
    </location>
</feature>
<accession>A0AAV9BTT8</accession>
<keyword evidence="1 5" id="KW-0175">Coiled coil</keyword>
<feature type="coiled-coil region" evidence="5">
    <location>
        <begin position="318"/>
        <end position="373"/>
    </location>
</feature>
<comment type="similarity">
    <text evidence="4">Belongs to the CRWN family.</text>
</comment>
<keyword evidence="8" id="KW-1185">Reference proteome</keyword>
<feature type="compositionally biased region" description="Basic and acidic residues" evidence="6">
    <location>
        <begin position="982"/>
        <end position="1008"/>
    </location>
</feature>
<dbReference type="InterPro" id="IPR040418">
    <property type="entry name" value="CRWN"/>
</dbReference>
<dbReference type="GO" id="GO:0005652">
    <property type="term" value="C:nuclear lamina"/>
    <property type="evidence" value="ECO:0007669"/>
    <property type="project" value="UniProtKB-SubCell"/>
</dbReference>
<gene>
    <name evidence="7" type="ORF">QJS04_geneDACA002884</name>
</gene>
<evidence type="ECO:0000256" key="2">
    <source>
        <dbReference type="ARBA" id="ARBA00023242"/>
    </source>
</evidence>
<dbReference type="PANTHER" id="PTHR31908">
    <property type="entry name" value="PROTEIN CROWDED NUCLEI 4"/>
    <property type="match status" value="1"/>
</dbReference>
<dbReference type="EMBL" id="JAUJYN010000001">
    <property type="protein sequence ID" value="KAK1279752.1"/>
    <property type="molecule type" value="Genomic_DNA"/>
</dbReference>
<feature type="compositionally biased region" description="Low complexity" evidence="6">
    <location>
        <begin position="37"/>
        <end position="46"/>
    </location>
</feature>
<dbReference type="GO" id="GO:0006997">
    <property type="term" value="P:nucleus organization"/>
    <property type="evidence" value="ECO:0007669"/>
    <property type="project" value="InterPro"/>
</dbReference>
<evidence type="ECO:0000313" key="7">
    <source>
        <dbReference type="EMBL" id="KAK1279752.1"/>
    </source>
</evidence>
<dbReference type="AlphaFoldDB" id="A0AAV9BTT8"/>
<feature type="compositionally biased region" description="Polar residues" evidence="6">
    <location>
        <begin position="815"/>
        <end position="837"/>
    </location>
</feature>
<feature type="region of interest" description="Disordered" evidence="6">
    <location>
        <begin position="1178"/>
        <end position="1201"/>
    </location>
</feature>
<evidence type="ECO:0000256" key="5">
    <source>
        <dbReference type="SAM" id="Coils"/>
    </source>
</evidence>
<proteinExistence type="inferred from homology"/>
<feature type="compositionally biased region" description="Basic residues" evidence="6">
    <location>
        <begin position="947"/>
        <end position="966"/>
    </location>
</feature>
<feature type="region of interest" description="Disordered" evidence="6">
    <location>
        <begin position="1"/>
        <end position="68"/>
    </location>
</feature>
<sequence>MLTPRRKGWFATPKSAGGAGGPVTPSTRNGMGGGLLSKGKGVVGADLPPPPPLDSLEANGGEGDGGSVGEAEVWRRFRQAGMLDPASMERKDKAALVERVDSLERELYDYQYNMGLLLIEKKDMESKFEEYRQYLAEAEELLKREKSAHIMAFSELEKREENLKKALEIEKQCVADLEKALHELRTESAEVRVTSDRKLDEAQDLVARNEQKSLEVDAKRRAADAKLAEANRKSSEIEMRIKELEARERMLQTERMSLKAERESDEAENSRRTEYLRDWEKRLQLNQERLLEGERLLNKREERLNESDIVFKQKEKEFEEARKKFEESNIVLKEKEADIAERLSSLETEEKEVDLAKEKLIAKEQELLVLEEKLDAREQVEMQKLINEHSAALEVKKREFDVELQKRRKSLDDELKDKNAALEGKEDELNRKDERVAKREHALDVKEEKLKGEEKNIESKSKELKKLDDSLKLREKDLEKEINQLAIEKQQMSVSFKDLEKVKIEIENEKESILREREHLQITEAERNSFDCLRLQLKDEIEENRRLKQSLLRDAEDLKKERENFEKEWEALDEKRTAVAEDLKQLDEEKERLQRWHHDEEQKFRREKAEALEKVEQDLESIRLEKEDFLLNIEVERKKEAELGERKRADMEREYAQMKHELEMNMQIRENEMLKRIQEKERAFEEVKEKEWKEVNYLRGTAAEEMQNLKTEQEKNERDRRDLALQQKRIEEDQADIKLDIERLLKLSASLKEQREEFNKERQRFLSQVEQHKICRNCGVIIINEAELFGLLPQENEDFRFDVSRVEERMKGKLASSQMPSNNMSPQLMGSSPPASASRMSWLRKCKQIFNFSPVKIVEDNAEDRLDTRAASIDDAEDASQPSFGAVSDSIGIPRVQSTEMGVEPQSSLQADTEATDHVHENDDEPEPSNNVETGVAELAEDTPRPRSTKTTRRKKGKAKAIKRTRSVAAVVEDAKAILGETTEKNDKQTNQKSPEVSELHAESRGDSQRVGQKRQRSHVSGATASEQEAEDSEARSDSIVAGGRRKRQQTLPPARERPYNFRRSTVAAAHKGATAEAHPSKVRGDNAEGTSNPEQNSQLSLGAAGGDDGVVRLSRKSVVARVIEVHESSSQKLVQIGRGGLSQETDGRAENEFSENRVNGVGDDIEEAEAMAINDVEEGYETEEGGSDDYAEDEDTGKGNASISKKLWKFFTT</sequence>
<evidence type="ECO:0000256" key="1">
    <source>
        <dbReference type="ARBA" id="ARBA00023054"/>
    </source>
</evidence>
<organism evidence="7 8">
    <name type="scientific">Acorus gramineus</name>
    <name type="common">Dwarf sweet flag</name>
    <dbReference type="NCBI Taxonomy" id="55184"/>
    <lineage>
        <taxon>Eukaryota</taxon>
        <taxon>Viridiplantae</taxon>
        <taxon>Streptophyta</taxon>
        <taxon>Embryophyta</taxon>
        <taxon>Tracheophyta</taxon>
        <taxon>Spermatophyta</taxon>
        <taxon>Magnoliopsida</taxon>
        <taxon>Liliopsida</taxon>
        <taxon>Acoraceae</taxon>
        <taxon>Acorus</taxon>
    </lineage>
</organism>
<comment type="subcellular location">
    <subcellularLocation>
        <location evidence="3">Nucleus lamina</location>
    </subcellularLocation>
</comment>
<evidence type="ECO:0000256" key="4">
    <source>
        <dbReference type="ARBA" id="ARBA00024208"/>
    </source>
</evidence>
<feature type="coiled-coil region" evidence="5">
    <location>
        <begin position="408"/>
        <end position="768"/>
    </location>
</feature>
<feature type="compositionally biased region" description="Acidic residues" evidence="6">
    <location>
        <begin position="1178"/>
        <end position="1196"/>
    </location>
</feature>
<feature type="compositionally biased region" description="Basic and acidic residues" evidence="6">
    <location>
        <begin position="1146"/>
        <end position="1156"/>
    </location>
</feature>
<reference evidence="7" key="1">
    <citation type="journal article" date="2023" name="Nat. Commun.">
        <title>Diploid and tetraploid genomes of Acorus and the evolution of monocots.</title>
        <authorList>
            <person name="Ma L."/>
            <person name="Liu K.W."/>
            <person name="Li Z."/>
            <person name="Hsiao Y.Y."/>
            <person name="Qi Y."/>
            <person name="Fu T."/>
            <person name="Tang G.D."/>
            <person name="Zhang D."/>
            <person name="Sun W.H."/>
            <person name="Liu D.K."/>
            <person name="Li Y."/>
            <person name="Chen G.Z."/>
            <person name="Liu X.D."/>
            <person name="Liao X.Y."/>
            <person name="Jiang Y.T."/>
            <person name="Yu X."/>
            <person name="Hao Y."/>
            <person name="Huang J."/>
            <person name="Zhao X.W."/>
            <person name="Ke S."/>
            <person name="Chen Y.Y."/>
            <person name="Wu W.L."/>
            <person name="Hsu J.L."/>
            <person name="Lin Y.F."/>
            <person name="Huang M.D."/>
            <person name="Li C.Y."/>
            <person name="Huang L."/>
            <person name="Wang Z.W."/>
            <person name="Zhao X."/>
            <person name="Zhong W.Y."/>
            <person name="Peng D.H."/>
            <person name="Ahmad S."/>
            <person name="Lan S."/>
            <person name="Zhang J.S."/>
            <person name="Tsai W.C."/>
            <person name="Van de Peer Y."/>
            <person name="Liu Z.J."/>
        </authorList>
    </citation>
    <scope>NUCLEOTIDE SEQUENCE</scope>
    <source>
        <strain evidence="7">SCP</strain>
    </source>
</reference>
<feature type="region of interest" description="Disordered" evidence="6">
    <location>
        <begin position="814"/>
        <end position="837"/>
    </location>
</feature>
<feature type="compositionally biased region" description="Low complexity" evidence="6">
    <location>
        <begin position="1068"/>
        <end position="1078"/>
    </location>
</feature>
<reference evidence="7" key="2">
    <citation type="submission" date="2023-06" db="EMBL/GenBank/DDBJ databases">
        <authorList>
            <person name="Ma L."/>
            <person name="Liu K.-W."/>
            <person name="Li Z."/>
            <person name="Hsiao Y.-Y."/>
            <person name="Qi Y."/>
            <person name="Fu T."/>
            <person name="Tang G."/>
            <person name="Zhang D."/>
            <person name="Sun W.-H."/>
            <person name="Liu D.-K."/>
            <person name="Li Y."/>
            <person name="Chen G.-Z."/>
            <person name="Liu X.-D."/>
            <person name="Liao X.-Y."/>
            <person name="Jiang Y.-T."/>
            <person name="Yu X."/>
            <person name="Hao Y."/>
            <person name="Huang J."/>
            <person name="Zhao X.-W."/>
            <person name="Ke S."/>
            <person name="Chen Y.-Y."/>
            <person name="Wu W.-L."/>
            <person name="Hsu J.-L."/>
            <person name="Lin Y.-F."/>
            <person name="Huang M.-D."/>
            <person name="Li C.-Y."/>
            <person name="Huang L."/>
            <person name="Wang Z.-W."/>
            <person name="Zhao X."/>
            <person name="Zhong W.-Y."/>
            <person name="Peng D.-H."/>
            <person name="Ahmad S."/>
            <person name="Lan S."/>
            <person name="Zhang J.-S."/>
            <person name="Tsai W.-C."/>
            <person name="Van De Peer Y."/>
            <person name="Liu Z.-J."/>
        </authorList>
    </citation>
    <scope>NUCLEOTIDE SEQUENCE</scope>
    <source>
        <strain evidence="7">SCP</strain>
        <tissue evidence="7">Leaves</tissue>
    </source>
</reference>
<feature type="region of interest" description="Disordered" evidence="6">
    <location>
        <begin position="1131"/>
        <end position="1166"/>
    </location>
</feature>
<feature type="coiled-coil region" evidence="5">
    <location>
        <begin position="86"/>
        <end position="194"/>
    </location>
</feature>
<dbReference type="Proteomes" id="UP001179952">
    <property type="component" value="Unassembled WGS sequence"/>
</dbReference>
<protein>
    <submittedName>
        <fullName evidence="7">Nuclear matrix constituent protein 1-like protein</fullName>
    </submittedName>
</protein>
<dbReference type="PANTHER" id="PTHR31908:SF11">
    <property type="entry name" value="PROTEIN CROWDED NUCLEI 1"/>
    <property type="match status" value="1"/>
</dbReference>
<evidence type="ECO:0000313" key="8">
    <source>
        <dbReference type="Proteomes" id="UP001179952"/>
    </source>
</evidence>
<comment type="caution">
    <text evidence="7">The sequence shown here is derived from an EMBL/GenBank/DDBJ whole genome shotgun (WGS) entry which is preliminary data.</text>
</comment>
<name>A0AAV9BTT8_ACOGR</name>
<feature type="compositionally biased region" description="Polar residues" evidence="6">
    <location>
        <begin position="899"/>
        <end position="913"/>
    </location>
</feature>
<feature type="region of interest" description="Disordered" evidence="6">
    <location>
        <begin position="899"/>
        <end position="1109"/>
    </location>
</feature>
<evidence type="ECO:0000256" key="6">
    <source>
        <dbReference type="SAM" id="MobiDB-lite"/>
    </source>
</evidence>